<reference evidence="2" key="1">
    <citation type="submission" date="2022-10" db="EMBL/GenBank/DDBJ databases">
        <title>The complete genomes of actinobacterial strains from the NBC collection.</title>
        <authorList>
            <person name="Joergensen T.S."/>
            <person name="Alvarez Arevalo M."/>
            <person name="Sterndorff E.B."/>
            <person name="Faurdal D."/>
            <person name="Vuksanovic O."/>
            <person name="Mourched A.-S."/>
            <person name="Charusanti P."/>
            <person name="Shaw S."/>
            <person name="Blin K."/>
            <person name="Weber T."/>
        </authorList>
    </citation>
    <scope>NUCLEOTIDE SEQUENCE</scope>
    <source>
        <strain evidence="2">NBC_00093</strain>
    </source>
</reference>
<evidence type="ECO:0000256" key="1">
    <source>
        <dbReference type="SAM" id="Phobius"/>
    </source>
</evidence>
<keyword evidence="1" id="KW-0812">Transmembrane</keyword>
<sequence>MHGNPVYHWIAPAVSSVLMALPAMAILRGWVPSWLRGRTGGLRPRAYGLLCLYAGMLANGVPRLANASYDVVMVSAMFGIASFLCAGVLFFLSAVQDKRARN</sequence>
<dbReference type="AlphaFoldDB" id="A0AAU2A6I6"/>
<keyword evidence="1" id="KW-0472">Membrane</keyword>
<evidence type="ECO:0000313" key="2">
    <source>
        <dbReference type="EMBL" id="WTT19823.1"/>
    </source>
</evidence>
<name>A0AAU2A6I6_9ACTN</name>
<accession>A0AAU2A6I6</accession>
<feature type="transmembrane region" description="Helical" evidence="1">
    <location>
        <begin position="6"/>
        <end position="27"/>
    </location>
</feature>
<proteinExistence type="predicted"/>
<feature type="transmembrane region" description="Helical" evidence="1">
    <location>
        <begin position="47"/>
        <end position="65"/>
    </location>
</feature>
<gene>
    <name evidence="2" type="ORF">OHA22_32015</name>
</gene>
<feature type="transmembrane region" description="Helical" evidence="1">
    <location>
        <begin position="71"/>
        <end position="92"/>
    </location>
</feature>
<protein>
    <submittedName>
        <fullName evidence="2">Uncharacterized protein</fullName>
    </submittedName>
</protein>
<dbReference type="EMBL" id="CP108222">
    <property type="protein sequence ID" value="WTT19823.1"/>
    <property type="molecule type" value="Genomic_DNA"/>
</dbReference>
<organism evidence="2">
    <name type="scientific">Streptomyces sp. NBC_00093</name>
    <dbReference type="NCBI Taxonomy" id="2975649"/>
    <lineage>
        <taxon>Bacteria</taxon>
        <taxon>Bacillati</taxon>
        <taxon>Actinomycetota</taxon>
        <taxon>Actinomycetes</taxon>
        <taxon>Kitasatosporales</taxon>
        <taxon>Streptomycetaceae</taxon>
        <taxon>Streptomyces</taxon>
    </lineage>
</organism>
<keyword evidence="1" id="KW-1133">Transmembrane helix</keyword>